<evidence type="ECO:0000313" key="1">
    <source>
        <dbReference type="EMBL" id="GJH24352.1"/>
    </source>
</evidence>
<comment type="caution">
    <text evidence="1">The sequence shown here is derived from an EMBL/GenBank/DDBJ whole genome shotgun (WGS) entry which is preliminary data.</text>
</comment>
<proteinExistence type="predicted"/>
<dbReference type="Gene3D" id="3.40.50.80">
    <property type="entry name" value="Nucleotide-binding domain of ferredoxin-NADP reductase (FNR) module"/>
    <property type="match status" value="1"/>
</dbReference>
<sequence length="145" mass="16166">MRGNLQSVIERDEPFVGMPHRAQHDRVRSILYCRGTGAASIAGIARRLASAGRKFEVHTFARSAERTVLLEAFDALRSHGKVYHHFDLPDDLSAQKSAFAMSPTHASTQIYCSGPPAFTDLVERHARDWVYAANIHKIVLDDHTA</sequence>
<dbReference type="Proteomes" id="UP001055111">
    <property type="component" value="Unassembled WGS sequence"/>
</dbReference>
<name>A0AA37I8B9_9BURK</name>
<protein>
    <recommendedName>
        <fullName evidence="3">Ferredoxin</fullName>
    </recommendedName>
</protein>
<accession>A0AA37I8B9</accession>
<dbReference type="SUPFAM" id="SSF52343">
    <property type="entry name" value="Ferredoxin reductase-like, C-terminal NADP-linked domain"/>
    <property type="match status" value="1"/>
</dbReference>
<evidence type="ECO:0000313" key="2">
    <source>
        <dbReference type="Proteomes" id="UP001055111"/>
    </source>
</evidence>
<organism evidence="1 2">
    <name type="scientific">Caballeronia novacaledonica</name>
    <dbReference type="NCBI Taxonomy" id="1544861"/>
    <lineage>
        <taxon>Bacteria</taxon>
        <taxon>Pseudomonadati</taxon>
        <taxon>Pseudomonadota</taxon>
        <taxon>Betaproteobacteria</taxon>
        <taxon>Burkholderiales</taxon>
        <taxon>Burkholderiaceae</taxon>
        <taxon>Caballeronia</taxon>
    </lineage>
</organism>
<gene>
    <name evidence="1" type="ORF">CBA19CS42_07570</name>
</gene>
<dbReference type="EMBL" id="BPUS01000002">
    <property type="protein sequence ID" value="GJH24352.1"/>
    <property type="molecule type" value="Genomic_DNA"/>
</dbReference>
<dbReference type="RefSeq" id="WP_238210758.1">
    <property type="nucleotide sequence ID" value="NZ_BPUS01000002.1"/>
</dbReference>
<reference evidence="1" key="1">
    <citation type="submission" date="2022-09" db="EMBL/GenBank/DDBJ databases">
        <title>Isolation and characterization of 3-chlorobenzoate degrading bacteria from soils in Shizuoka.</title>
        <authorList>
            <person name="Ifat A."/>
            <person name="Ogawa N."/>
            <person name="Kimbara K."/>
            <person name="Moriuchi R."/>
            <person name="Dohra H."/>
            <person name="Shintani M."/>
        </authorList>
    </citation>
    <scope>NUCLEOTIDE SEQUENCE</scope>
    <source>
        <strain evidence="1">19CS4-2</strain>
    </source>
</reference>
<dbReference type="AlphaFoldDB" id="A0AA37I8B9"/>
<dbReference type="InterPro" id="IPR039261">
    <property type="entry name" value="FNR_nucleotide-bd"/>
</dbReference>
<evidence type="ECO:0008006" key="3">
    <source>
        <dbReference type="Google" id="ProtNLM"/>
    </source>
</evidence>